<dbReference type="EnsemblPlants" id="OB01G38480.1">
    <property type="protein sequence ID" value="OB01G38480.1"/>
    <property type="gene ID" value="OB01G38480"/>
</dbReference>
<dbReference type="InterPro" id="IPR029044">
    <property type="entry name" value="Nucleotide-diphossugar_trans"/>
</dbReference>
<proteinExistence type="inferred from homology"/>
<keyword evidence="4" id="KW-0961">Cell wall biogenesis/degradation</keyword>
<dbReference type="UniPathway" id="UPA00845"/>
<evidence type="ECO:0000256" key="3">
    <source>
        <dbReference type="ARBA" id="ARBA00022676"/>
    </source>
</evidence>
<dbReference type="eggNOG" id="ENOG502QTN8">
    <property type="taxonomic scope" value="Eukaryota"/>
</dbReference>
<keyword evidence="4" id="KW-0333">Golgi apparatus</keyword>
<sequence>MKVYITAAAAEAGEATKAKAGPHQQQQAAGRGCRSAVVTGFLAGVLLFRAALLAIEASASLCPSATGCLDWRAGLGDWLYGGSGDAMEEFRKEWRRGRREASLLDPVVVEAAPDSLDGLMAEMDTMLASYDRLDMEAVVLKIMAMLLKMDRKVKSSRIRALFNRHLASLGVPKSMHCLTLRLAEEFAVNSAARSPVPLPEHAPRLTDGSYLHVAVVTDNVLAAAVALASTVSSSADPARLVFHVVTDKKSYVPMHSWFALHPVSPAVVEVKGLHQFDWHDGGAIASVMRTIEEVQRSSMEYHQCDRSVVREYRRLEASKPSTFSLLNYLKIHLPEFFPELGRVILLDDDVVVREDLSGLWEQALGENIIGAVGGDHAGDDGAVCNEKTLGDHLNFTDPEVSAPSLGLQSSRCAWSWGVNIVDLDAWRRTNVTDTYQLWLEKAVRPRPELSDSLNTEAVLGHSTDDKTFFFLYCLSWQMQNRESGFRLWKVGSLPPALIAFDGRVQAVEPRWHLRGLGWHAPDAELLHRSAVLHFSGPRKPWLEVASPDLRKLWLGHLNGSDSFLQGCGVVEQQ</sequence>
<dbReference type="GO" id="GO:0047262">
    <property type="term" value="F:polygalacturonate 4-alpha-galacturonosyltransferase activity"/>
    <property type="evidence" value="ECO:0007669"/>
    <property type="project" value="InterPro"/>
</dbReference>
<reference evidence="5" key="1">
    <citation type="journal article" date="2013" name="Nat. Commun.">
        <title>Whole-genome sequencing of Oryza brachyantha reveals mechanisms underlying Oryza genome evolution.</title>
        <authorList>
            <person name="Chen J."/>
            <person name="Huang Q."/>
            <person name="Gao D."/>
            <person name="Wang J."/>
            <person name="Lang Y."/>
            <person name="Liu T."/>
            <person name="Li B."/>
            <person name="Bai Z."/>
            <person name="Luis Goicoechea J."/>
            <person name="Liang C."/>
            <person name="Chen C."/>
            <person name="Zhang W."/>
            <person name="Sun S."/>
            <person name="Liao Y."/>
            <person name="Zhang X."/>
            <person name="Yang L."/>
            <person name="Song C."/>
            <person name="Wang M."/>
            <person name="Shi J."/>
            <person name="Liu G."/>
            <person name="Liu J."/>
            <person name="Zhou H."/>
            <person name="Zhou W."/>
            <person name="Yu Q."/>
            <person name="An N."/>
            <person name="Chen Y."/>
            <person name="Cai Q."/>
            <person name="Wang B."/>
            <person name="Liu B."/>
            <person name="Min J."/>
            <person name="Huang Y."/>
            <person name="Wu H."/>
            <person name="Li Z."/>
            <person name="Zhang Y."/>
            <person name="Yin Y."/>
            <person name="Song W."/>
            <person name="Jiang J."/>
            <person name="Jackson S.A."/>
            <person name="Wing R.A."/>
            <person name="Wang J."/>
            <person name="Chen M."/>
        </authorList>
    </citation>
    <scope>NUCLEOTIDE SEQUENCE [LARGE SCALE GENOMIC DNA]</scope>
    <source>
        <strain evidence="5">cv. IRGC 101232</strain>
    </source>
</reference>
<reference evidence="5" key="2">
    <citation type="submission" date="2013-04" db="UniProtKB">
        <authorList>
            <consortium name="EnsemblPlants"/>
        </authorList>
    </citation>
    <scope>IDENTIFICATION</scope>
</reference>
<protein>
    <recommendedName>
        <fullName evidence="4">Hexosyltransferase</fullName>
        <ecNumber evidence="4">2.4.1.-</ecNumber>
    </recommendedName>
</protein>
<evidence type="ECO:0000256" key="2">
    <source>
        <dbReference type="ARBA" id="ARBA00006351"/>
    </source>
</evidence>
<dbReference type="GO" id="GO:0000139">
    <property type="term" value="C:Golgi membrane"/>
    <property type="evidence" value="ECO:0007669"/>
    <property type="project" value="UniProtKB-SubCell"/>
</dbReference>
<dbReference type="CDD" id="cd06429">
    <property type="entry name" value="GT8_like_1"/>
    <property type="match status" value="1"/>
</dbReference>
<dbReference type="Gene3D" id="3.90.550.10">
    <property type="entry name" value="Spore Coat Polysaccharide Biosynthesis Protein SpsA, Chain A"/>
    <property type="match status" value="1"/>
</dbReference>
<evidence type="ECO:0000313" key="6">
    <source>
        <dbReference type="Proteomes" id="UP000006038"/>
    </source>
</evidence>
<dbReference type="PANTHER" id="PTHR32116:SF30">
    <property type="entry name" value="GALACTURONOSYLTRANSFERASE 15-RELATED"/>
    <property type="match status" value="1"/>
</dbReference>
<dbReference type="GO" id="GO:0045489">
    <property type="term" value="P:pectin biosynthetic process"/>
    <property type="evidence" value="ECO:0007669"/>
    <property type="project" value="UniProtKB-UniPathway"/>
</dbReference>
<dbReference type="PANTHER" id="PTHR32116">
    <property type="entry name" value="GALACTURONOSYLTRANSFERASE 4-RELATED"/>
    <property type="match status" value="1"/>
</dbReference>
<dbReference type="Proteomes" id="UP000006038">
    <property type="component" value="Chromosome 1"/>
</dbReference>
<keyword evidence="3 4" id="KW-0808">Transferase</keyword>
<keyword evidence="6" id="KW-1185">Reference proteome</keyword>
<dbReference type="Gramene" id="OB01G38480.1">
    <property type="protein sequence ID" value="OB01G38480.1"/>
    <property type="gene ID" value="OB01G38480"/>
</dbReference>
<dbReference type="HOGENOM" id="CLU_010770_5_1_1"/>
<dbReference type="Pfam" id="PF01501">
    <property type="entry name" value="Glyco_transf_8"/>
    <property type="match status" value="2"/>
</dbReference>
<comment type="pathway">
    <text evidence="1 4">Glycan metabolism; pectin biosynthesis.</text>
</comment>
<dbReference type="EC" id="2.4.1.-" evidence="4"/>
<comment type="similarity">
    <text evidence="2 4">Belongs to the glycosyltransferase 8 family.</text>
</comment>
<dbReference type="GO" id="GO:0071555">
    <property type="term" value="P:cell wall organization"/>
    <property type="evidence" value="ECO:0007669"/>
    <property type="project" value="UniProtKB-KW"/>
</dbReference>
<dbReference type="AlphaFoldDB" id="J3L3P2"/>
<name>J3L3P2_ORYBR</name>
<dbReference type="InterPro" id="IPR029993">
    <property type="entry name" value="GAUT"/>
</dbReference>
<organism evidence="5">
    <name type="scientific">Oryza brachyantha</name>
    <name type="common">malo sina</name>
    <dbReference type="NCBI Taxonomy" id="4533"/>
    <lineage>
        <taxon>Eukaryota</taxon>
        <taxon>Viridiplantae</taxon>
        <taxon>Streptophyta</taxon>
        <taxon>Embryophyta</taxon>
        <taxon>Tracheophyta</taxon>
        <taxon>Spermatophyta</taxon>
        <taxon>Magnoliopsida</taxon>
        <taxon>Liliopsida</taxon>
        <taxon>Poales</taxon>
        <taxon>Poaceae</taxon>
        <taxon>BOP clade</taxon>
        <taxon>Oryzoideae</taxon>
        <taxon>Oryzeae</taxon>
        <taxon>Oryzinae</taxon>
        <taxon>Oryza</taxon>
    </lineage>
</organism>
<dbReference type="OMA" id="AGCLDWR"/>
<accession>J3L3P2</accession>
<comment type="subcellular location">
    <subcellularLocation>
        <location evidence="4">Golgi apparatus membrane</location>
        <topology evidence="4">Single-pass type II membrane protein</topology>
    </subcellularLocation>
</comment>
<evidence type="ECO:0000256" key="4">
    <source>
        <dbReference type="RuleBase" id="RU362027"/>
    </source>
</evidence>
<dbReference type="InterPro" id="IPR002495">
    <property type="entry name" value="Glyco_trans_8"/>
</dbReference>
<dbReference type="SUPFAM" id="SSF53448">
    <property type="entry name" value="Nucleotide-diphospho-sugar transferases"/>
    <property type="match status" value="2"/>
</dbReference>
<evidence type="ECO:0000313" key="5">
    <source>
        <dbReference type="EnsemblPlants" id="OB01G38480.1"/>
    </source>
</evidence>
<keyword evidence="3 4" id="KW-0328">Glycosyltransferase</keyword>
<evidence type="ECO:0000256" key="1">
    <source>
        <dbReference type="ARBA" id="ARBA00004877"/>
    </source>
</evidence>